<evidence type="ECO:0000256" key="2">
    <source>
        <dbReference type="ARBA" id="ARBA00022747"/>
    </source>
</evidence>
<feature type="coiled-coil region" evidence="4">
    <location>
        <begin position="422"/>
        <end position="453"/>
    </location>
</feature>
<keyword evidence="4" id="KW-0175">Coiled coil</keyword>
<protein>
    <recommendedName>
        <fullName evidence="5">Type I restriction modification DNA specificity domain-containing protein</fullName>
    </recommendedName>
</protein>
<sequence length="453" mass="51790">MVTHLIIQKSQLEGGLRLDAEYYQPEYLELKNRLCKTESYKFWKDIKGNFITGPFGSEFNVENYVLNGKYRYVRGKDVKEFFLSDDDNVYIPQKDFERLKKYSLKENDILISVVGTLGNAAIIDNSVPPAIFSCKSTVFRSESINPYYFISYLNSLYGRKLLGRNVRGAVQTGLNIDDLRLLPVFIPPKQQQELIGSLVSKAKEEYENTKLFYSQAEDLLLEELGLKDFEVGDDLSYVVNLSDLKLVNRIDAEYFQPKHEKLISKIKNQNIKKLADLVSIKKGIEIGSEKYQKEGKLFVRVSNLSKQGIIDKDQKYLSEELYQKLKKDFEPKAGEILLTKDATPGMAYLLKESIEGIIAGGILRLKPETKIEPEYLALVINSIVGQSQVERDTGGSVIIHWRPEQIKNCSIPILPKSTQQKIADLVRQSHEARKKAKESLEQAKQKVEELIEK</sequence>
<feature type="domain" description="Type I restriction modification DNA specificity" evidence="5">
    <location>
        <begin position="270"/>
        <end position="428"/>
    </location>
</feature>
<evidence type="ECO:0000259" key="5">
    <source>
        <dbReference type="Pfam" id="PF01420"/>
    </source>
</evidence>
<evidence type="ECO:0000256" key="1">
    <source>
        <dbReference type="ARBA" id="ARBA00010923"/>
    </source>
</evidence>
<proteinExistence type="inferred from homology"/>
<comment type="caution">
    <text evidence="6">The sequence shown here is derived from an EMBL/GenBank/DDBJ whole genome shotgun (WGS) entry which is preliminary data.</text>
</comment>
<reference evidence="6" key="1">
    <citation type="journal article" date="2015" name="Nature">
        <title>Complex archaea that bridge the gap between prokaryotes and eukaryotes.</title>
        <authorList>
            <person name="Spang A."/>
            <person name="Saw J.H."/>
            <person name="Jorgensen S.L."/>
            <person name="Zaremba-Niedzwiedzka K."/>
            <person name="Martijn J."/>
            <person name="Lind A.E."/>
            <person name="van Eijk R."/>
            <person name="Schleper C."/>
            <person name="Guy L."/>
            <person name="Ettema T.J."/>
        </authorList>
    </citation>
    <scope>NUCLEOTIDE SEQUENCE</scope>
</reference>
<dbReference type="PANTHER" id="PTHR30408:SF12">
    <property type="entry name" value="TYPE I RESTRICTION ENZYME MJAVIII SPECIFICITY SUBUNIT"/>
    <property type="match status" value="1"/>
</dbReference>
<dbReference type="SUPFAM" id="SSF116734">
    <property type="entry name" value="DNA methylase specificity domain"/>
    <property type="match status" value="2"/>
</dbReference>
<gene>
    <name evidence="6" type="ORF">LCGC14_0103140</name>
</gene>
<feature type="domain" description="Type I restriction modification DNA specificity" evidence="5">
    <location>
        <begin position="63"/>
        <end position="208"/>
    </location>
</feature>
<evidence type="ECO:0000256" key="4">
    <source>
        <dbReference type="SAM" id="Coils"/>
    </source>
</evidence>
<organism evidence="6">
    <name type="scientific">marine sediment metagenome</name>
    <dbReference type="NCBI Taxonomy" id="412755"/>
    <lineage>
        <taxon>unclassified sequences</taxon>
        <taxon>metagenomes</taxon>
        <taxon>ecological metagenomes</taxon>
    </lineage>
</organism>
<dbReference type="PANTHER" id="PTHR30408">
    <property type="entry name" value="TYPE-1 RESTRICTION ENZYME ECOKI SPECIFICITY PROTEIN"/>
    <property type="match status" value="1"/>
</dbReference>
<accession>A0A0F9YEJ3</accession>
<keyword evidence="2" id="KW-0680">Restriction system</keyword>
<dbReference type="GO" id="GO:0003677">
    <property type="term" value="F:DNA binding"/>
    <property type="evidence" value="ECO:0007669"/>
    <property type="project" value="UniProtKB-KW"/>
</dbReference>
<dbReference type="InterPro" id="IPR044946">
    <property type="entry name" value="Restrct_endonuc_typeI_TRD_sf"/>
</dbReference>
<evidence type="ECO:0000313" key="6">
    <source>
        <dbReference type="EMBL" id="KKO02864.1"/>
    </source>
</evidence>
<dbReference type="GO" id="GO:0009307">
    <property type="term" value="P:DNA restriction-modification system"/>
    <property type="evidence" value="ECO:0007669"/>
    <property type="project" value="UniProtKB-KW"/>
</dbReference>
<dbReference type="InterPro" id="IPR052021">
    <property type="entry name" value="Type-I_RS_S_subunit"/>
</dbReference>
<evidence type="ECO:0000256" key="3">
    <source>
        <dbReference type="ARBA" id="ARBA00023125"/>
    </source>
</evidence>
<keyword evidence="3" id="KW-0238">DNA-binding</keyword>
<dbReference type="Pfam" id="PF01420">
    <property type="entry name" value="Methylase_S"/>
    <property type="match status" value="2"/>
</dbReference>
<dbReference type="EMBL" id="LAZR01000029">
    <property type="protein sequence ID" value="KKO02864.1"/>
    <property type="molecule type" value="Genomic_DNA"/>
</dbReference>
<dbReference type="AlphaFoldDB" id="A0A0F9YEJ3"/>
<comment type="similarity">
    <text evidence="1">Belongs to the type-I restriction system S methylase family.</text>
</comment>
<name>A0A0F9YEJ3_9ZZZZ</name>
<dbReference type="Gene3D" id="3.90.220.20">
    <property type="entry name" value="DNA methylase specificity domains"/>
    <property type="match status" value="2"/>
</dbReference>
<dbReference type="InterPro" id="IPR000055">
    <property type="entry name" value="Restrct_endonuc_typeI_TRD"/>
</dbReference>